<reference evidence="2 3" key="1">
    <citation type="submission" date="2020-01" db="EMBL/GenBank/DDBJ databases">
        <title>Kibdelosporangium persica a novel Actinomycetes from a hot desert in Iran.</title>
        <authorList>
            <person name="Safaei N."/>
            <person name="Zaburannyi N."/>
            <person name="Mueller R."/>
            <person name="Wink J."/>
        </authorList>
    </citation>
    <scope>NUCLEOTIDE SEQUENCE [LARGE SCALE GENOMIC DNA]</scope>
    <source>
        <strain evidence="2 3">4NS15</strain>
    </source>
</reference>
<gene>
    <name evidence="2" type="ORF">GC106_23410</name>
</gene>
<dbReference type="RefSeq" id="WP_173128520.1">
    <property type="nucleotide sequence ID" value="NZ_CBCSGW010000013.1"/>
</dbReference>
<feature type="domain" description="Knr4/Smi1-like" evidence="1">
    <location>
        <begin position="26"/>
        <end position="150"/>
    </location>
</feature>
<dbReference type="Proteomes" id="UP000763557">
    <property type="component" value="Unassembled WGS sequence"/>
</dbReference>
<dbReference type="SUPFAM" id="SSF160631">
    <property type="entry name" value="SMI1/KNR4-like"/>
    <property type="match status" value="1"/>
</dbReference>
<accession>A0ABX2F2D0</accession>
<organism evidence="2 3">
    <name type="scientific">Kibdelosporangium persicum</name>
    <dbReference type="NCBI Taxonomy" id="2698649"/>
    <lineage>
        <taxon>Bacteria</taxon>
        <taxon>Bacillati</taxon>
        <taxon>Actinomycetota</taxon>
        <taxon>Actinomycetes</taxon>
        <taxon>Pseudonocardiales</taxon>
        <taxon>Pseudonocardiaceae</taxon>
        <taxon>Kibdelosporangium</taxon>
    </lineage>
</organism>
<name>A0ABX2F2D0_9PSEU</name>
<keyword evidence="3" id="KW-1185">Reference proteome</keyword>
<comment type="caution">
    <text evidence="2">The sequence shown here is derived from an EMBL/GenBank/DDBJ whole genome shotgun (WGS) entry which is preliminary data.</text>
</comment>
<protein>
    <submittedName>
        <fullName evidence="2">Antitoxin YobK</fullName>
    </submittedName>
</protein>
<evidence type="ECO:0000313" key="2">
    <source>
        <dbReference type="EMBL" id="NRN65131.1"/>
    </source>
</evidence>
<dbReference type="Pfam" id="PF14567">
    <property type="entry name" value="SUKH_5"/>
    <property type="match status" value="1"/>
</dbReference>
<evidence type="ECO:0000313" key="3">
    <source>
        <dbReference type="Proteomes" id="UP000763557"/>
    </source>
</evidence>
<sequence length="155" mass="16962">MSGVDSVRELVERVRGNPDEYNYTGGLSDQDIERAEAELAATFPPSYRLFLSELGSCDGDGVELLGVYRTPARGDRLLGTVSQTLETRADDRFPPELLIIEYDGMGGIVSLDSAQPDADGEYPVVVWDPGAADRGGPERLADDFGTYVQRRFRIA</sequence>
<evidence type="ECO:0000259" key="1">
    <source>
        <dbReference type="SMART" id="SM00860"/>
    </source>
</evidence>
<dbReference type="EMBL" id="JAAATY010000005">
    <property type="protein sequence ID" value="NRN65131.1"/>
    <property type="molecule type" value="Genomic_DNA"/>
</dbReference>
<dbReference type="SMART" id="SM00860">
    <property type="entry name" value="SMI1_KNR4"/>
    <property type="match status" value="1"/>
</dbReference>
<dbReference type="InterPro" id="IPR018958">
    <property type="entry name" value="Knr4/Smi1-like_dom"/>
</dbReference>
<proteinExistence type="predicted"/>
<dbReference type="Gene3D" id="3.40.1580.10">
    <property type="entry name" value="SMI1/KNR4-like"/>
    <property type="match status" value="1"/>
</dbReference>
<dbReference type="InterPro" id="IPR037883">
    <property type="entry name" value="Knr4/Smi1-like_sf"/>
</dbReference>